<organism evidence="3 4">
    <name type="scientific">Rahnella aquatilis (strain ATCC 33071 / DSM 4594 / JCM 1683 / NBRC 105701 / NCIMB 13365 / CIP 78.65)</name>
    <dbReference type="NCBI Taxonomy" id="745277"/>
    <lineage>
        <taxon>Bacteria</taxon>
        <taxon>Pseudomonadati</taxon>
        <taxon>Pseudomonadota</taxon>
        <taxon>Gammaproteobacteria</taxon>
        <taxon>Enterobacterales</taxon>
        <taxon>Yersiniaceae</taxon>
        <taxon>Rahnella</taxon>
    </lineage>
</organism>
<name>H2J0Q1_RAHAC</name>
<dbReference type="AlphaFoldDB" id="H2J0Q1"/>
<evidence type="ECO:0000313" key="3">
    <source>
        <dbReference type="EMBL" id="AEX51143.1"/>
    </source>
</evidence>
<dbReference type="HOGENOM" id="CLU_946186_0_0_6"/>
<dbReference type="PATRIC" id="fig|745277.3.peg.1197"/>
<keyword evidence="2" id="KW-0472">Membrane</keyword>
<feature type="compositionally biased region" description="Basic and acidic residues" evidence="1">
    <location>
        <begin position="165"/>
        <end position="180"/>
    </location>
</feature>
<keyword evidence="4" id="KW-1185">Reference proteome</keyword>
<gene>
    <name evidence="3" type="ordered locus">Rahaq2_1260</name>
</gene>
<reference evidence="3 4" key="1">
    <citation type="journal article" date="2012" name="J. Bacteriol.">
        <title>Complete Genome Sequence of Rahnella aquatilis CIP 78.65.</title>
        <authorList>
            <person name="Martinez R.J."/>
            <person name="Bruce D."/>
            <person name="Detter C."/>
            <person name="Goodwin L.A."/>
            <person name="Han J."/>
            <person name="Han C.S."/>
            <person name="Held B."/>
            <person name="Land M.L."/>
            <person name="Mikhailova N."/>
            <person name="Nolan M."/>
            <person name="Pennacchio L."/>
            <person name="Pitluck S."/>
            <person name="Tapia R."/>
            <person name="Woyke T."/>
            <person name="Sobecky P.A."/>
        </authorList>
    </citation>
    <scope>NUCLEOTIDE SEQUENCE [LARGE SCALE GENOMIC DNA]</scope>
    <source>
        <strain evidence="4">ATCC 33071 / DSM 4594 / JCM 1683 / NBRC 105701 / NCIMB 13365 / CIP 78.65</strain>
    </source>
</reference>
<dbReference type="Proteomes" id="UP000009010">
    <property type="component" value="Chromosome"/>
</dbReference>
<feature type="transmembrane region" description="Helical" evidence="2">
    <location>
        <begin position="64"/>
        <end position="87"/>
    </location>
</feature>
<dbReference type="EMBL" id="CP003244">
    <property type="protein sequence ID" value="AEX51143.1"/>
    <property type="molecule type" value="Genomic_DNA"/>
</dbReference>
<feature type="region of interest" description="Disordered" evidence="1">
    <location>
        <begin position="160"/>
        <end position="180"/>
    </location>
</feature>
<feature type="transmembrane region" description="Helical" evidence="2">
    <location>
        <begin position="21"/>
        <end position="44"/>
    </location>
</feature>
<evidence type="ECO:0000256" key="2">
    <source>
        <dbReference type="SAM" id="Phobius"/>
    </source>
</evidence>
<keyword evidence="2" id="KW-1133">Transmembrane helix</keyword>
<accession>H2J0Q1</accession>
<protein>
    <submittedName>
        <fullName evidence="3">Uncharacterized protein</fullName>
    </submittedName>
</protein>
<proteinExistence type="predicted"/>
<reference evidence="4" key="2">
    <citation type="submission" date="2012-01" db="EMBL/GenBank/DDBJ databases">
        <title>Complete sequence of chromosome of Rahnella aquatilis CIP 78.65.</title>
        <authorList>
            <person name="Lucas S."/>
            <person name="Han J."/>
            <person name="Lapidus A."/>
            <person name="Cheng J.-F."/>
            <person name="Goodwin L."/>
            <person name="Pitluck S."/>
            <person name="Peters L."/>
            <person name="Ovchinnikova G."/>
            <person name="Held B."/>
            <person name="Detter J.C."/>
            <person name="Han C."/>
            <person name="Tapia R."/>
            <person name="Land M."/>
            <person name="Hauser L."/>
            <person name="Kyrpides N."/>
            <person name="Ivanova N."/>
            <person name="Pagani I."/>
            <person name="Sobecky P."/>
            <person name="Martinez R."/>
            <person name="Woyke T."/>
        </authorList>
    </citation>
    <scope>NUCLEOTIDE SEQUENCE [LARGE SCALE GENOMIC DNA]</scope>
    <source>
        <strain evidence="4">ATCC 33071 / DSM 4594 / JCM 1683 / NBRC 105701 / NCIMB 13365 / CIP 78.65</strain>
    </source>
</reference>
<sequence length="294" mass="34648">MFDDLIKTVKSQLYDRVTSPLFSCFFISWVGWNYKFILVLLSGIKIEEKFKYIDLNIYTSAYDIALHGIFYPLLTALFVIYIYPYPAKYTYSFYRRRQVELKEIQQQIDDDTPLTKEEAKKIRSDAFILNIEFEKEIEKLRDENISLRALLKQKGTPEASEAVNEDVKKTEGSSRNDEEDDRRYIPIFDKNDKDSQAKKLLVTGQDFVKQSMENFISQEEIFNGHSFMVNLKEDELIITLLSRNNGRGKSFKYKITIPDGRGNNYEYARISSNFKEDFLDFINKYGEKINLENE</sequence>
<keyword evidence="2" id="KW-0812">Transmembrane</keyword>
<dbReference type="OrthoDB" id="8914075at2"/>
<evidence type="ECO:0000313" key="4">
    <source>
        <dbReference type="Proteomes" id="UP000009010"/>
    </source>
</evidence>
<dbReference type="RefSeq" id="WP_015696390.1">
    <property type="nucleotide sequence ID" value="NC_016818.1"/>
</dbReference>
<dbReference type="KEGG" id="raq:Rahaq2_1260"/>
<dbReference type="STRING" id="745277.Rahaq2_1260"/>
<evidence type="ECO:0000256" key="1">
    <source>
        <dbReference type="SAM" id="MobiDB-lite"/>
    </source>
</evidence>